<keyword evidence="8" id="KW-0418">Kinase</keyword>
<keyword evidence="2" id="KW-0813">Transport</keyword>
<dbReference type="SUPFAM" id="SSF55604">
    <property type="entry name" value="Glucose permease domain IIB"/>
    <property type="match status" value="1"/>
</dbReference>
<evidence type="ECO:0000256" key="1">
    <source>
        <dbReference type="ARBA" id="ARBA00004651"/>
    </source>
</evidence>
<evidence type="ECO:0000256" key="9">
    <source>
        <dbReference type="ARBA" id="ARBA00022989"/>
    </source>
</evidence>
<evidence type="ECO:0000256" key="11">
    <source>
        <dbReference type="PROSITE-ProRule" id="PRU00421"/>
    </source>
</evidence>
<dbReference type="PANTHER" id="PTHR30009:SF20">
    <property type="entry name" value="PTS SYSTEM GLUCOSE-SPECIFIC EIICB COMPONENT-RELATED"/>
    <property type="match status" value="1"/>
</dbReference>
<feature type="transmembrane region" description="Helical" evidence="12">
    <location>
        <begin position="342"/>
        <end position="363"/>
    </location>
</feature>
<evidence type="ECO:0000259" key="13">
    <source>
        <dbReference type="PROSITE" id="PS51098"/>
    </source>
</evidence>
<keyword evidence="6" id="KW-0598">Phosphotransferase system</keyword>
<keyword evidence="16" id="KW-1185">Reference proteome</keyword>
<accession>A0A430AZ65</accession>
<name>A0A430AZ65_9ENTE</name>
<dbReference type="GO" id="GO:0009401">
    <property type="term" value="P:phosphoenolpyruvate-dependent sugar phosphotransferase system"/>
    <property type="evidence" value="ECO:0007669"/>
    <property type="project" value="UniProtKB-KW"/>
</dbReference>
<keyword evidence="3" id="KW-1003">Cell membrane</keyword>
<dbReference type="NCBIfam" id="TIGR00826">
    <property type="entry name" value="EIIB_glc"/>
    <property type="match status" value="1"/>
</dbReference>
<dbReference type="InterPro" id="IPR036878">
    <property type="entry name" value="Glu_permease_IIB"/>
</dbReference>
<dbReference type="Pfam" id="PF02378">
    <property type="entry name" value="PTS_EIIC"/>
    <property type="match status" value="1"/>
</dbReference>
<evidence type="ECO:0000256" key="5">
    <source>
        <dbReference type="ARBA" id="ARBA00022679"/>
    </source>
</evidence>
<dbReference type="InterPro" id="IPR013013">
    <property type="entry name" value="PTS_EIIC_1"/>
</dbReference>
<dbReference type="GO" id="GO:0016301">
    <property type="term" value="F:kinase activity"/>
    <property type="evidence" value="ECO:0007669"/>
    <property type="project" value="UniProtKB-KW"/>
</dbReference>
<feature type="active site" description="Phosphocysteine intermediate; for EIIB activity" evidence="11">
    <location>
        <position position="418"/>
    </location>
</feature>
<feature type="transmembrane region" description="Helical" evidence="12">
    <location>
        <begin position="235"/>
        <end position="258"/>
    </location>
</feature>
<dbReference type="InterPro" id="IPR001996">
    <property type="entry name" value="PTS_IIB_1"/>
</dbReference>
<protein>
    <submittedName>
        <fullName evidence="15">PTS acetylglucosamine transporter subunit IIB</fullName>
    </submittedName>
</protein>
<dbReference type="PANTHER" id="PTHR30009">
    <property type="entry name" value="CYTOCHROME C-TYPE SYNTHESIS PROTEIN AND PTS TRANSMEMBRANE COMPONENT"/>
    <property type="match status" value="1"/>
</dbReference>
<evidence type="ECO:0000256" key="2">
    <source>
        <dbReference type="ARBA" id="ARBA00022448"/>
    </source>
</evidence>
<evidence type="ECO:0000256" key="12">
    <source>
        <dbReference type="SAM" id="Phobius"/>
    </source>
</evidence>
<dbReference type="EMBL" id="NGKC01000003">
    <property type="protein sequence ID" value="RSU13325.1"/>
    <property type="molecule type" value="Genomic_DNA"/>
</dbReference>
<dbReference type="GO" id="GO:0008982">
    <property type="term" value="F:protein-N(PI)-phosphohistidine-sugar phosphotransferase activity"/>
    <property type="evidence" value="ECO:0007669"/>
    <property type="project" value="InterPro"/>
</dbReference>
<dbReference type="AlphaFoldDB" id="A0A430AZ65"/>
<feature type="transmembrane region" description="Helical" evidence="12">
    <location>
        <begin position="265"/>
        <end position="282"/>
    </location>
</feature>
<comment type="subcellular location">
    <subcellularLocation>
        <location evidence="1">Cell membrane</location>
        <topology evidence="1">Multi-pass membrane protein</topology>
    </subcellularLocation>
</comment>
<organism evidence="15 16">
    <name type="scientific">Vagococcus acidifermentans</name>
    <dbReference type="NCBI Taxonomy" id="564710"/>
    <lineage>
        <taxon>Bacteria</taxon>
        <taxon>Bacillati</taxon>
        <taxon>Bacillota</taxon>
        <taxon>Bacilli</taxon>
        <taxon>Lactobacillales</taxon>
        <taxon>Enterococcaceae</taxon>
        <taxon>Vagococcus</taxon>
    </lineage>
</organism>
<feature type="transmembrane region" description="Helical" evidence="12">
    <location>
        <begin position="12"/>
        <end position="36"/>
    </location>
</feature>
<keyword evidence="7 12" id="KW-0812">Transmembrane</keyword>
<dbReference type="InterPro" id="IPR018113">
    <property type="entry name" value="PTrfase_EIIB_Cys"/>
</dbReference>
<feature type="domain" description="PTS EIIB type-1" evidence="13">
    <location>
        <begin position="396"/>
        <end position="473"/>
    </location>
</feature>
<evidence type="ECO:0000313" key="16">
    <source>
        <dbReference type="Proteomes" id="UP000286773"/>
    </source>
</evidence>
<evidence type="ECO:0000256" key="3">
    <source>
        <dbReference type="ARBA" id="ARBA00022475"/>
    </source>
</evidence>
<proteinExistence type="predicted"/>
<keyword evidence="4" id="KW-0762">Sugar transport</keyword>
<evidence type="ECO:0000256" key="8">
    <source>
        <dbReference type="ARBA" id="ARBA00022777"/>
    </source>
</evidence>
<feature type="domain" description="PTS EIIC type-1" evidence="14">
    <location>
        <begin position="6"/>
        <end position="374"/>
    </location>
</feature>
<gene>
    <name evidence="15" type="ORF">CBF27_03860</name>
</gene>
<dbReference type="OrthoDB" id="9764327at2"/>
<dbReference type="InterPro" id="IPR050429">
    <property type="entry name" value="PTS_Glucose_EIICBA"/>
</dbReference>
<evidence type="ECO:0000313" key="15">
    <source>
        <dbReference type="EMBL" id="RSU13325.1"/>
    </source>
</evidence>
<evidence type="ECO:0000256" key="6">
    <source>
        <dbReference type="ARBA" id="ARBA00022683"/>
    </source>
</evidence>
<dbReference type="GO" id="GO:0090563">
    <property type="term" value="F:protein-phosphocysteine-sugar phosphotransferase activity"/>
    <property type="evidence" value="ECO:0007669"/>
    <property type="project" value="TreeGrafter"/>
</dbReference>
<feature type="transmembrane region" description="Helical" evidence="12">
    <location>
        <begin position="164"/>
        <end position="186"/>
    </location>
</feature>
<feature type="transmembrane region" description="Helical" evidence="12">
    <location>
        <begin position="102"/>
        <end position="118"/>
    </location>
</feature>
<comment type="caution">
    <text evidence="15">The sequence shown here is derived from an EMBL/GenBank/DDBJ whole genome shotgun (WGS) entry which is preliminary data.</text>
</comment>
<evidence type="ECO:0000256" key="7">
    <source>
        <dbReference type="ARBA" id="ARBA00022692"/>
    </source>
</evidence>
<dbReference type="RefSeq" id="WP_126812617.1">
    <property type="nucleotide sequence ID" value="NZ_NGKC01000003.1"/>
</dbReference>
<dbReference type="InterPro" id="IPR003352">
    <property type="entry name" value="PTS_EIIC"/>
</dbReference>
<reference evidence="15 16" key="1">
    <citation type="submission" date="2017-05" db="EMBL/GenBank/DDBJ databases">
        <title>Vagococcus spp. assemblies.</title>
        <authorList>
            <person name="Gulvik C.A."/>
        </authorList>
    </citation>
    <scope>NUCLEOTIDE SEQUENCE [LARGE SCALE GENOMIC DNA]</scope>
    <source>
        <strain evidence="15 16">LMG 24798</strain>
    </source>
</reference>
<dbReference type="PROSITE" id="PS01035">
    <property type="entry name" value="PTS_EIIB_TYPE_1_CYS"/>
    <property type="match status" value="1"/>
</dbReference>
<feature type="transmembrane region" description="Helical" evidence="12">
    <location>
        <begin position="48"/>
        <end position="69"/>
    </location>
</feature>
<dbReference type="GO" id="GO:0005886">
    <property type="term" value="C:plasma membrane"/>
    <property type="evidence" value="ECO:0007669"/>
    <property type="project" value="UniProtKB-SubCell"/>
</dbReference>
<evidence type="ECO:0000259" key="14">
    <source>
        <dbReference type="PROSITE" id="PS51103"/>
    </source>
</evidence>
<dbReference type="Pfam" id="PF00367">
    <property type="entry name" value="PTS_EIIB"/>
    <property type="match status" value="1"/>
</dbReference>
<keyword evidence="10 12" id="KW-0472">Membrane</keyword>
<feature type="transmembrane region" description="Helical" evidence="12">
    <location>
        <begin position="138"/>
        <end position="158"/>
    </location>
</feature>
<dbReference type="Proteomes" id="UP000286773">
    <property type="component" value="Unassembled WGS sequence"/>
</dbReference>
<dbReference type="Gene3D" id="3.30.1360.60">
    <property type="entry name" value="Glucose permease domain IIB"/>
    <property type="match status" value="1"/>
</dbReference>
<dbReference type="PROSITE" id="PS51103">
    <property type="entry name" value="PTS_EIIC_TYPE_1"/>
    <property type="match status" value="1"/>
</dbReference>
<evidence type="ECO:0000256" key="4">
    <source>
        <dbReference type="ARBA" id="ARBA00022597"/>
    </source>
</evidence>
<keyword evidence="5" id="KW-0808">Transferase</keyword>
<keyword evidence="9 12" id="KW-1133">Transmembrane helix</keyword>
<dbReference type="PROSITE" id="PS51098">
    <property type="entry name" value="PTS_EIIB_TYPE_1"/>
    <property type="match status" value="1"/>
</dbReference>
<dbReference type="CDD" id="cd00212">
    <property type="entry name" value="PTS_IIB_glc"/>
    <property type="match status" value="1"/>
</dbReference>
<evidence type="ECO:0000256" key="10">
    <source>
        <dbReference type="ARBA" id="ARBA00023136"/>
    </source>
</evidence>
<sequence>MRRFITTSKIQLSKLGQAMLIPIVALPVAGLLFRFGQDDLFGSMVMQLAANVIFGQMPLLFTVGMILAYTKTKDKAIPLLAGVLSIMVFKDALVYFNPSTSMGVFAGIVTGGVIAYLFDKSRFWKIPTAFSLFGGEKLILTIGPIVMVPLAWVFSVIWPPMEAGLNGFALWLGTAGMIGVFLFGFLNRLLIPTGLHHVLNAYIFYELGTYVPKGGKEVHGEVARFLGGDPTAGTFMSMFFVIMLFGISGAAAAIISCADEEKKKATRGLLSSGALTAFLAGTTEPVEFTFMFASPLLYVIHSLYTGLAGAILYVTGTKIGFTFGFNIFDLVLNWKIGTNVHWIPIVGVCYFALYFFSFRLLILKNDIKTPGRRDFLETAEKNEAELNFSLASKDYDYLAKKILQHISGTENVVDVTNCATRLRLELDDTDKADVDKLKQLNVLGVVKLNKKNLQIIIGPEVSHVIRSFEAMLN</sequence>